<dbReference type="AlphaFoldDB" id="A0A9P4LA04"/>
<feature type="region of interest" description="Disordered" evidence="1">
    <location>
        <begin position="489"/>
        <end position="706"/>
    </location>
</feature>
<feature type="domain" description="5'-3' DNA helicase ZGRF1-like N-terminal" evidence="2">
    <location>
        <begin position="23"/>
        <end position="103"/>
    </location>
</feature>
<dbReference type="InterPro" id="IPR018838">
    <property type="entry name" value="ZGRF1-like_N"/>
</dbReference>
<evidence type="ECO:0000313" key="4">
    <source>
        <dbReference type="Proteomes" id="UP000800039"/>
    </source>
</evidence>
<sequence>MTTSLRGTPRPSAVPASQNTAPVAEFRCLFTHDVRRKQKRWQDGYLKFHTFNNRVMVYDQARNFLGDTYYKDSNELHEGDELNLDKGVMVEVAETMGVTQTDLTPLFEKKTKEPPARPNAASQTRPFQRPTSVAPSVAPQAASQLRHKSLNTLLGTPKGPIGKAVPMKSPYEARNENDRDKENEEAEERATKRQKTVHNAASWRASSPVHDESPVSKKDLPVYARPSTANNVRKPTKFIPPGANVIILDSEPEPTTAILSDVTLPSTPPRIVRSKPKPLSPAPPVAKPLRVPAKPPVQTPKVPRGKVPVPKVKALETPKQPEPPSSPPVSASNRLTNIEFAVQPVRKRQKELSPLASPPRNPKAKSLRLSTGVKRGTLLCQSLPQQAPRTSSEPRASGTTAKARKISQLPTTEPALALSHDDEPHSRASSMIAKAALPVKGKRKGSKTGEGMAPKRVRVSASPPQASLDVFDDPEIIHGILDQQLLVLSSPSHPQGFPSSPEFSSPKPKRTITTSIAGTKEAVQKRSGPTPHELQAAKPRSPSPKSTMRKSQPRKAAVERPHSIRNESLPPVPVFEFPIPPSRDVSPAYTEASDTRSRNSQSGATPPIPEVSAPVSRNETVPLPPHPLRAGKTGPLVSTSELAALLQKPKKTKQVVDDPIEEDVQDTNKSLHRNFRRVRSENDAPIPSTAQDWERRNLPKPAGDVTDIIDEPANVITAVSFMPPNKKNTGLSALIKKTDPRRKLQRAKSLIVETNVPPVEEVEIPSPVGDQDIGPWSTEAFDLFDWRPPNRE</sequence>
<dbReference type="EMBL" id="ML976615">
    <property type="protein sequence ID" value="KAF1847580.1"/>
    <property type="molecule type" value="Genomic_DNA"/>
</dbReference>
<organism evidence="3 4">
    <name type="scientific">Cucurbitaria berberidis CBS 394.84</name>
    <dbReference type="NCBI Taxonomy" id="1168544"/>
    <lineage>
        <taxon>Eukaryota</taxon>
        <taxon>Fungi</taxon>
        <taxon>Dikarya</taxon>
        <taxon>Ascomycota</taxon>
        <taxon>Pezizomycotina</taxon>
        <taxon>Dothideomycetes</taxon>
        <taxon>Pleosporomycetidae</taxon>
        <taxon>Pleosporales</taxon>
        <taxon>Pleosporineae</taxon>
        <taxon>Cucurbitariaceae</taxon>
        <taxon>Cucurbitaria</taxon>
    </lineage>
</organism>
<feature type="compositionally biased region" description="Polar residues" evidence="1">
    <location>
        <begin position="120"/>
        <end position="131"/>
    </location>
</feature>
<dbReference type="RefSeq" id="XP_040790143.1">
    <property type="nucleotide sequence ID" value="XM_040928218.1"/>
</dbReference>
<comment type="caution">
    <text evidence="3">The sequence shown here is derived from an EMBL/GenBank/DDBJ whole genome shotgun (WGS) entry which is preliminary data.</text>
</comment>
<evidence type="ECO:0000256" key="1">
    <source>
        <dbReference type="SAM" id="MobiDB-lite"/>
    </source>
</evidence>
<dbReference type="Proteomes" id="UP000800039">
    <property type="component" value="Unassembled WGS sequence"/>
</dbReference>
<keyword evidence="4" id="KW-1185">Reference proteome</keyword>
<name>A0A9P4LA04_9PLEO</name>
<gene>
    <name evidence="3" type="ORF">K460DRAFT_278007</name>
</gene>
<feature type="compositionally biased region" description="Polar residues" evidence="1">
    <location>
        <begin position="379"/>
        <end position="400"/>
    </location>
</feature>
<protein>
    <recommendedName>
        <fullName evidence="2">5'-3' DNA helicase ZGRF1-like N-terminal domain-containing protein</fullName>
    </recommendedName>
</protein>
<dbReference type="InterPro" id="IPR052800">
    <property type="entry name" value="DNA_Repair_Helicase_ZGRF1"/>
</dbReference>
<dbReference type="OrthoDB" id="6513042at2759"/>
<dbReference type="GO" id="GO:0005634">
    <property type="term" value="C:nucleus"/>
    <property type="evidence" value="ECO:0007669"/>
    <property type="project" value="TreeGrafter"/>
</dbReference>
<feature type="compositionally biased region" description="Basic and acidic residues" evidence="1">
    <location>
        <begin position="556"/>
        <end position="565"/>
    </location>
</feature>
<dbReference type="PANTHER" id="PTHR28535">
    <property type="entry name" value="ZINC FINGER GRF-TYPE CONTAINING 1"/>
    <property type="match status" value="1"/>
</dbReference>
<dbReference type="PANTHER" id="PTHR28535:SF1">
    <property type="entry name" value="PROTEIN ZGRF1"/>
    <property type="match status" value="1"/>
</dbReference>
<dbReference type="GO" id="GO:0035861">
    <property type="term" value="C:site of double-strand break"/>
    <property type="evidence" value="ECO:0007669"/>
    <property type="project" value="TreeGrafter"/>
</dbReference>
<feature type="compositionally biased region" description="Low complexity" evidence="1">
    <location>
        <begin position="497"/>
        <end position="506"/>
    </location>
</feature>
<evidence type="ECO:0000313" key="3">
    <source>
        <dbReference type="EMBL" id="KAF1847580.1"/>
    </source>
</evidence>
<feature type="region of interest" description="Disordered" evidence="1">
    <location>
        <begin position="259"/>
        <end position="466"/>
    </location>
</feature>
<feature type="compositionally biased region" description="Basic and acidic residues" evidence="1">
    <location>
        <begin position="171"/>
        <end position="182"/>
    </location>
</feature>
<evidence type="ECO:0000259" key="2">
    <source>
        <dbReference type="Pfam" id="PF10382"/>
    </source>
</evidence>
<proteinExistence type="predicted"/>
<feature type="compositionally biased region" description="Low complexity" evidence="1">
    <location>
        <begin position="132"/>
        <end position="144"/>
    </location>
</feature>
<dbReference type="Pfam" id="PF10382">
    <property type="entry name" value="ZGRF1-like_N"/>
    <property type="match status" value="1"/>
</dbReference>
<reference evidence="3" key="1">
    <citation type="submission" date="2020-01" db="EMBL/GenBank/DDBJ databases">
        <authorList>
            <consortium name="DOE Joint Genome Institute"/>
            <person name="Haridas S."/>
            <person name="Albert R."/>
            <person name="Binder M."/>
            <person name="Bloem J."/>
            <person name="Labutti K."/>
            <person name="Salamov A."/>
            <person name="Andreopoulos B."/>
            <person name="Baker S.E."/>
            <person name="Barry K."/>
            <person name="Bills G."/>
            <person name="Bluhm B.H."/>
            <person name="Cannon C."/>
            <person name="Castanera R."/>
            <person name="Culley D.E."/>
            <person name="Daum C."/>
            <person name="Ezra D."/>
            <person name="Gonzalez J.B."/>
            <person name="Henrissat B."/>
            <person name="Kuo A."/>
            <person name="Liang C."/>
            <person name="Lipzen A."/>
            <person name="Lutzoni F."/>
            <person name="Magnuson J."/>
            <person name="Mondo S."/>
            <person name="Nolan M."/>
            <person name="Ohm R."/>
            <person name="Pangilinan J."/>
            <person name="Park H.-J."/>
            <person name="Ramirez L."/>
            <person name="Alfaro M."/>
            <person name="Sun H."/>
            <person name="Tritt A."/>
            <person name="Yoshinaga Y."/>
            <person name="Zwiers L.-H."/>
            <person name="Turgeon B.G."/>
            <person name="Goodwin S.B."/>
            <person name="Spatafora J.W."/>
            <person name="Crous P.W."/>
            <person name="Grigoriev I.V."/>
        </authorList>
    </citation>
    <scope>NUCLEOTIDE SEQUENCE</scope>
    <source>
        <strain evidence="3">CBS 394.84</strain>
    </source>
</reference>
<feature type="compositionally biased region" description="Basic and acidic residues" evidence="1">
    <location>
        <begin position="209"/>
        <end position="220"/>
    </location>
</feature>
<dbReference type="GeneID" id="63845471"/>
<feature type="compositionally biased region" description="Pro residues" evidence="1">
    <location>
        <begin position="570"/>
        <end position="581"/>
    </location>
</feature>
<feature type="region of interest" description="Disordered" evidence="1">
    <location>
        <begin position="108"/>
        <end position="239"/>
    </location>
</feature>
<accession>A0A9P4LA04</accession>
<feature type="compositionally biased region" description="Low complexity" evidence="1">
    <location>
        <begin position="300"/>
        <end position="312"/>
    </location>
</feature>
<dbReference type="GO" id="GO:0006302">
    <property type="term" value="P:double-strand break repair"/>
    <property type="evidence" value="ECO:0007669"/>
    <property type="project" value="TreeGrafter"/>
</dbReference>